<feature type="region of interest" description="Disordered" evidence="1">
    <location>
        <begin position="1"/>
        <end position="103"/>
    </location>
</feature>
<organism evidence="2 3">
    <name type="scientific">Sphaerisporangium dianthi</name>
    <dbReference type="NCBI Taxonomy" id="1436120"/>
    <lineage>
        <taxon>Bacteria</taxon>
        <taxon>Bacillati</taxon>
        <taxon>Actinomycetota</taxon>
        <taxon>Actinomycetes</taxon>
        <taxon>Streptosporangiales</taxon>
        <taxon>Streptosporangiaceae</taxon>
        <taxon>Sphaerisporangium</taxon>
    </lineage>
</organism>
<protein>
    <submittedName>
        <fullName evidence="2">Uncharacterized protein</fullName>
    </submittedName>
</protein>
<evidence type="ECO:0000313" key="2">
    <source>
        <dbReference type="EMBL" id="MFC4536459.1"/>
    </source>
</evidence>
<accession>A0ABV9CTN5</accession>
<reference evidence="3" key="1">
    <citation type="journal article" date="2019" name="Int. J. Syst. Evol. Microbiol.">
        <title>The Global Catalogue of Microorganisms (GCM) 10K type strain sequencing project: providing services to taxonomists for standard genome sequencing and annotation.</title>
        <authorList>
            <consortium name="The Broad Institute Genomics Platform"/>
            <consortium name="The Broad Institute Genome Sequencing Center for Infectious Disease"/>
            <person name="Wu L."/>
            <person name="Ma J."/>
        </authorList>
    </citation>
    <scope>NUCLEOTIDE SEQUENCE [LARGE SCALE GENOMIC DNA]</scope>
    <source>
        <strain evidence="3">CGMCC 4.7132</strain>
    </source>
</reference>
<dbReference type="EMBL" id="JBHSFP010000046">
    <property type="protein sequence ID" value="MFC4536459.1"/>
    <property type="molecule type" value="Genomic_DNA"/>
</dbReference>
<evidence type="ECO:0000256" key="1">
    <source>
        <dbReference type="SAM" id="MobiDB-lite"/>
    </source>
</evidence>
<gene>
    <name evidence="2" type="ORF">ACFO60_37305</name>
</gene>
<sequence>MITHAQVGEPRRLFRPRTRAERDDEPGDDAECHAVAKPGGEAGRGTIRDHGRDRGGEHDRQHDAKADDEPDRPRDDVAVGGQPPPGEVAGARGAVGIAGVGEQ</sequence>
<keyword evidence="3" id="KW-1185">Reference proteome</keyword>
<feature type="compositionally biased region" description="Basic and acidic residues" evidence="1">
    <location>
        <begin position="46"/>
        <end position="77"/>
    </location>
</feature>
<evidence type="ECO:0000313" key="3">
    <source>
        <dbReference type="Proteomes" id="UP001596004"/>
    </source>
</evidence>
<comment type="caution">
    <text evidence="2">The sequence shown here is derived from an EMBL/GenBank/DDBJ whole genome shotgun (WGS) entry which is preliminary data.</text>
</comment>
<name>A0ABV9CTN5_9ACTN</name>
<dbReference type="RefSeq" id="WP_380850953.1">
    <property type="nucleotide sequence ID" value="NZ_JBHSFP010000046.1"/>
</dbReference>
<dbReference type="Proteomes" id="UP001596004">
    <property type="component" value="Unassembled WGS sequence"/>
</dbReference>
<proteinExistence type="predicted"/>